<evidence type="ECO:0000313" key="3">
    <source>
        <dbReference type="EMBL" id="SMC08523.1"/>
    </source>
</evidence>
<dbReference type="AlphaFoldDB" id="A0A1W1WS41"/>
<dbReference type="STRING" id="1069081.SAMN05660197_0275"/>
<dbReference type="EMBL" id="FWWZ01000001">
    <property type="protein sequence ID" value="SMC08523.1"/>
    <property type="molecule type" value="Genomic_DNA"/>
</dbReference>
<dbReference type="InterPro" id="IPR008532">
    <property type="entry name" value="NFACT_RNA-bd"/>
</dbReference>
<feature type="coiled-coil region" evidence="1">
    <location>
        <begin position="272"/>
        <end position="306"/>
    </location>
</feature>
<dbReference type="RefSeq" id="WP_084274800.1">
    <property type="nucleotide sequence ID" value="NZ_AP026671.1"/>
</dbReference>
<reference evidence="4" key="1">
    <citation type="submission" date="2017-04" db="EMBL/GenBank/DDBJ databases">
        <authorList>
            <person name="Varghese N."/>
            <person name="Submissions S."/>
        </authorList>
    </citation>
    <scope>NUCLEOTIDE SEQUENCE [LARGE SCALE GENOMIC DNA]</scope>
    <source>
        <strain evidence="4">DSM 16512</strain>
    </source>
</reference>
<feature type="coiled-coil region" evidence="1">
    <location>
        <begin position="189"/>
        <end position="219"/>
    </location>
</feature>
<dbReference type="Pfam" id="PF05833">
    <property type="entry name" value="NFACT_N"/>
    <property type="match status" value="1"/>
</dbReference>
<keyword evidence="4" id="KW-1185">Reference proteome</keyword>
<sequence length="435" mass="50973">MKYKELRAIVEYLQQFRHLNDIARVDDNVLRAVFDKKEIFFDLNRSKNLIYMRDDFVKTKFYNAPFDKVLAKRCKKSSIEKIELDNDDKIIRIYCKKRGSYKEESAILQLEFTGRHANVIILDEKGHVLEALHHDFHRDIRPGKPLYPLTPPKKLDKSEFNIFDIEEYLYNIYNQELEKRLNILKSAKLLQINKQKDKLQKLLDSLEREEELLAQADAEEQKGQIVLANLHQIKPYQEEFEGEDFEGNPIKFTLPAEAKTPAMMSDIFFKRAKKLRQKAANIHIQRENLQEKIAFLDKKANLVRNAKRVEDIELLFSKSAKKEAKKDKNYERYNIAGYDVYIGKNKRGNVELLKKAKASDIWLHLKDLPSAHVIIATNKQNVPQDVLEQAAKLCASFSVEHPGSYKVDYTQRRNVKPKEGANVEYVKYKTLSVRI</sequence>
<dbReference type="Pfam" id="PF05670">
    <property type="entry name" value="NFACT-R_1"/>
    <property type="match status" value="1"/>
</dbReference>
<gene>
    <name evidence="3" type="ORF">SAMN05660197_0275</name>
</gene>
<evidence type="ECO:0000313" key="4">
    <source>
        <dbReference type="Proteomes" id="UP000192602"/>
    </source>
</evidence>
<dbReference type="Proteomes" id="UP000192602">
    <property type="component" value="Unassembled WGS sequence"/>
</dbReference>
<name>A0A1W1WS41_9BACT</name>
<dbReference type="Gene3D" id="2.30.310.10">
    <property type="entry name" value="ibrinogen binding protein from staphylococcus aureus domain"/>
    <property type="match status" value="1"/>
</dbReference>
<feature type="domain" description="NFACT RNA-binding" evidence="2">
    <location>
        <begin position="336"/>
        <end position="420"/>
    </location>
</feature>
<accession>A0A1W1WS41</accession>
<dbReference type="OrthoDB" id="9766163at2"/>
<proteinExistence type="predicted"/>
<organism evidence="3 4">
    <name type="scientific">Nitratiruptor tergarcus DSM 16512</name>
    <dbReference type="NCBI Taxonomy" id="1069081"/>
    <lineage>
        <taxon>Bacteria</taxon>
        <taxon>Pseudomonadati</taxon>
        <taxon>Campylobacterota</taxon>
        <taxon>Epsilonproteobacteria</taxon>
        <taxon>Nautiliales</taxon>
        <taxon>Nitratiruptoraceae</taxon>
        <taxon>Nitratiruptor</taxon>
    </lineage>
</organism>
<protein>
    <submittedName>
        <fullName evidence="3">Predicted RNA-binding protein homologous to eukaryotic snRNP</fullName>
    </submittedName>
</protein>
<evidence type="ECO:0000256" key="1">
    <source>
        <dbReference type="SAM" id="Coils"/>
    </source>
</evidence>
<keyword evidence="1" id="KW-0175">Coiled coil</keyword>
<evidence type="ECO:0000259" key="2">
    <source>
        <dbReference type="Pfam" id="PF05670"/>
    </source>
</evidence>